<gene>
    <name evidence="2" type="ORF">AB205_0125320</name>
</gene>
<dbReference type="AlphaFoldDB" id="A0A2G9RWS0"/>
<proteinExistence type="predicted"/>
<feature type="region of interest" description="Disordered" evidence="1">
    <location>
        <begin position="26"/>
        <end position="57"/>
    </location>
</feature>
<evidence type="ECO:0000256" key="1">
    <source>
        <dbReference type="SAM" id="MobiDB-lite"/>
    </source>
</evidence>
<organism evidence="2 3">
    <name type="scientific">Aquarana catesbeiana</name>
    <name type="common">American bullfrog</name>
    <name type="synonym">Rana catesbeiana</name>
    <dbReference type="NCBI Taxonomy" id="8400"/>
    <lineage>
        <taxon>Eukaryota</taxon>
        <taxon>Metazoa</taxon>
        <taxon>Chordata</taxon>
        <taxon>Craniata</taxon>
        <taxon>Vertebrata</taxon>
        <taxon>Euteleostomi</taxon>
        <taxon>Amphibia</taxon>
        <taxon>Batrachia</taxon>
        <taxon>Anura</taxon>
        <taxon>Neobatrachia</taxon>
        <taxon>Ranoidea</taxon>
        <taxon>Ranidae</taxon>
        <taxon>Aquarana</taxon>
    </lineage>
</organism>
<evidence type="ECO:0000313" key="2">
    <source>
        <dbReference type="EMBL" id="PIO32312.1"/>
    </source>
</evidence>
<accession>A0A2G9RWS0</accession>
<evidence type="ECO:0000313" key="3">
    <source>
        <dbReference type="Proteomes" id="UP000228934"/>
    </source>
</evidence>
<dbReference type="EMBL" id="KV931142">
    <property type="protein sequence ID" value="PIO32312.1"/>
    <property type="molecule type" value="Genomic_DNA"/>
</dbReference>
<dbReference type="Proteomes" id="UP000228934">
    <property type="component" value="Unassembled WGS sequence"/>
</dbReference>
<keyword evidence="3" id="KW-1185">Reference proteome</keyword>
<sequence length="57" mass="6591">MSLERGRNTGRQIGIHVPQATEYCQVVSSGNDEDGIEQRRKLKMRRHNPKEADIKKE</sequence>
<reference evidence="3" key="1">
    <citation type="journal article" date="2017" name="Nat. Commun.">
        <title>The North American bullfrog draft genome provides insight into hormonal regulation of long noncoding RNA.</title>
        <authorList>
            <person name="Hammond S.A."/>
            <person name="Warren R.L."/>
            <person name="Vandervalk B.P."/>
            <person name="Kucuk E."/>
            <person name="Khan H."/>
            <person name="Gibb E.A."/>
            <person name="Pandoh P."/>
            <person name="Kirk H."/>
            <person name="Zhao Y."/>
            <person name="Jones M."/>
            <person name="Mungall A.J."/>
            <person name="Coope R."/>
            <person name="Pleasance S."/>
            <person name="Moore R.A."/>
            <person name="Holt R.A."/>
            <person name="Round J.M."/>
            <person name="Ohora S."/>
            <person name="Walle B.V."/>
            <person name="Veldhoen N."/>
            <person name="Helbing C.C."/>
            <person name="Birol I."/>
        </authorList>
    </citation>
    <scope>NUCLEOTIDE SEQUENCE [LARGE SCALE GENOMIC DNA]</scope>
</reference>
<protein>
    <submittedName>
        <fullName evidence="2">Uncharacterized protein</fullName>
    </submittedName>
</protein>
<name>A0A2G9RWS0_AQUCT</name>